<proteinExistence type="predicted"/>
<evidence type="ECO:0008006" key="4">
    <source>
        <dbReference type="Google" id="ProtNLM"/>
    </source>
</evidence>
<keyword evidence="3" id="KW-1185">Reference proteome</keyword>
<gene>
    <name evidence="2" type="ORF">KO481_05985</name>
</gene>
<evidence type="ECO:0000256" key="1">
    <source>
        <dbReference type="SAM" id="SignalP"/>
    </source>
</evidence>
<protein>
    <recommendedName>
        <fullName evidence="4">DUF320 domain-containing protein</fullName>
    </recommendedName>
</protein>
<organism evidence="2 3">
    <name type="scientific">Nocardia albiluteola</name>
    <dbReference type="NCBI Taxonomy" id="2842303"/>
    <lineage>
        <taxon>Bacteria</taxon>
        <taxon>Bacillati</taxon>
        <taxon>Actinomycetota</taxon>
        <taxon>Actinomycetes</taxon>
        <taxon>Mycobacteriales</taxon>
        <taxon>Nocardiaceae</taxon>
        <taxon>Nocardia</taxon>
    </lineage>
</organism>
<dbReference type="RefSeq" id="WP_215916005.1">
    <property type="nucleotide sequence ID" value="NZ_JAHKNI010000002.1"/>
</dbReference>
<evidence type="ECO:0000313" key="3">
    <source>
        <dbReference type="Proteomes" id="UP000733379"/>
    </source>
</evidence>
<reference evidence="2 3" key="1">
    <citation type="submission" date="2021-06" db="EMBL/GenBank/DDBJ databases">
        <title>Actinomycetes sequencing.</title>
        <authorList>
            <person name="Shan Q."/>
        </authorList>
    </citation>
    <scope>NUCLEOTIDE SEQUENCE [LARGE SCALE GENOMIC DNA]</scope>
    <source>
        <strain evidence="2 3">NEAU-G5</strain>
    </source>
</reference>
<dbReference type="Proteomes" id="UP000733379">
    <property type="component" value="Unassembled WGS sequence"/>
</dbReference>
<accession>A0ABS6ASQ7</accession>
<keyword evidence="1" id="KW-0732">Signal</keyword>
<sequence length="82" mass="7848">MSVKRSILFSTIAAAALLGFAAAPAVAQIPLQPAAPAPVASSPQLSTGSDANGFLNAILDNLLSGSGGGVCNPNAGVIKGCG</sequence>
<dbReference type="EMBL" id="JAHKNI010000002">
    <property type="protein sequence ID" value="MBU3061069.1"/>
    <property type="molecule type" value="Genomic_DNA"/>
</dbReference>
<feature type="chain" id="PRO_5047212675" description="DUF320 domain-containing protein" evidence="1">
    <location>
        <begin position="28"/>
        <end position="82"/>
    </location>
</feature>
<feature type="signal peptide" evidence="1">
    <location>
        <begin position="1"/>
        <end position="27"/>
    </location>
</feature>
<evidence type="ECO:0000313" key="2">
    <source>
        <dbReference type="EMBL" id="MBU3061069.1"/>
    </source>
</evidence>
<comment type="caution">
    <text evidence="2">The sequence shown here is derived from an EMBL/GenBank/DDBJ whole genome shotgun (WGS) entry which is preliminary data.</text>
</comment>
<name>A0ABS6ASQ7_9NOCA</name>